<name>A0ABY5KNK5_9CELL</name>
<evidence type="ECO:0000256" key="1">
    <source>
        <dbReference type="ARBA" id="ARBA00007362"/>
    </source>
</evidence>
<dbReference type="Pfam" id="PF00892">
    <property type="entry name" value="EamA"/>
    <property type="match status" value="2"/>
</dbReference>
<feature type="transmembrane region" description="Helical" evidence="3">
    <location>
        <begin position="167"/>
        <end position="185"/>
    </location>
</feature>
<feature type="region of interest" description="Disordered" evidence="2">
    <location>
        <begin position="344"/>
        <end position="364"/>
    </location>
</feature>
<keyword evidence="3" id="KW-1133">Transmembrane helix</keyword>
<accession>A0ABY5KNK5</accession>
<proteinExistence type="inferred from homology"/>
<dbReference type="Proteomes" id="UP001316384">
    <property type="component" value="Chromosome"/>
</dbReference>
<keyword evidence="6" id="KW-1185">Reference proteome</keyword>
<comment type="similarity">
    <text evidence="1">Belongs to the EamA transporter family.</text>
</comment>
<feature type="transmembrane region" description="Helical" evidence="3">
    <location>
        <begin position="115"/>
        <end position="136"/>
    </location>
</feature>
<feature type="transmembrane region" description="Helical" evidence="3">
    <location>
        <begin position="83"/>
        <end position="103"/>
    </location>
</feature>
<dbReference type="InterPro" id="IPR000620">
    <property type="entry name" value="EamA_dom"/>
</dbReference>
<dbReference type="InterPro" id="IPR037185">
    <property type="entry name" value="EmrE-like"/>
</dbReference>
<feature type="domain" description="EamA" evidence="4">
    <location>
        <begin position="199"/>
        <end position="330"/>
    </location>
</feature>
<dbReference type="SUPFAM" id="SSF103481">
    <property type="entry name" value="Multidrug resistance efflux transporter EmrE"/>
    <property type="match status" value="2"/>
</dbReference>
<dbReference type="EMBL" id="CP101987">
    <property type="protein sequence ID" value="UUI72072.1"/>
    <property type="molecule type" value="Genomic_DNA"/>
</dbReference>
<organism evidence="5 6">
    <name type="scientific">Cellulomonas xiejunii</name>
    <dbReference type="NCBI Taxonomy" id="2968083"/>
    <lineage>
        <taxon>Bacteria</taxon>
        <taxon>Bacillati</taxon>
        <taxon>Actinomycetota</taxon>
        <taxon>Actinomycetes</taxon>
        <taxon>Micrococcales</taxon>
        <taxon>Cellulomonadaceae</taxon>
        <taxon>Cellulomonas</taxon>
    </lineage>
</organism>
<sequence>MAVVTPSRPHAPAVLAPAVLAPAVLAPEVRAPDALVPDVRAPRPHRRFGLVAIVVSAAAMGTAGMFGRLAAPPGAVVGEALTLGRMVVGALAMLVVLAATRHLGRLRRTRVTPSVVLGGVLLGLSLATYLSSAVLVDLTLAVVLHYLGPVVATVLAVTVLKERVGPADVVCLVVAFAGMLLAAGLVGGTPRSASDGYALGVGLGIASGVLYGGALLCYRYRTDMPSDVRSFWTFVFGAVGSGAMVAVTRPDVSGMTATHWAWAGAFFLVCGVLALSLLVVAGKHLRAVELSSMSYLEVVVAVMVGAAVFGETVSALAAAGVVLVVAAALLPLLTSALGRRPRGRDARVAAPGRRRQHGRRGGTAAGAAPALCARLCGRAVEVRAR</sequence>
<feature type="transmembrane region" description="Helical" evidence="3">
    <location>
        <begin position="142"/>
        <end position="160"/>
    </location>
</feature>
<keyword evidence="3" id="KW-0472">Membrane</keyword>
<feature type="transmembrane region" description="Helical" evidence="3">
    <location>
        <begin position="230"/>
        <end position="248"/>
    </location>
</feature>
<gene>
    <name evidence="5" type="ORF">NP048_00955</name>
</gene>
<evidence type="ECO:0000256" key="2">
    <source>
        <dbReference type="SAM" id="MobiDB-lite"/>
    </source>
</evidence>
<evidence type="ECO:0000256" key="3">
    <source>
        <dbReference type="SAM" id="Phobius"/>
    </source>
</evidence>
<evidence type="ECO:0000259" key="4">
    <source>
        <dbReference type="Pfam" id="PF00892"/>
    </source>
</evidence>
<evidence type="ECO:0000313" key="6">
    <source>
        <dbReference type="Proteomes" id="UP001316384"/>
    </source>
</evidence>
<dbReference type="PANTHER" id="PTHR22911:SF102">
    <property type="entry name" value="MEMBRANE PROTEIN"/>
    <property type="match status" value="1"/>
</dbReference>
<dbReference type="RefSeq" id="WP_227577106.1">
    <property type="nucleotide sequence ID" value="NZ_CP101987.1"/>
</dbReference>
<feature type="transmembrane region" description="Helical" evidence="3">
    <location>
        <begin position="293"/>
        <end position="310"/>
    </location>
</feature>
<feature type="transmembrane region" description="Helical" evidence="3">
    <location>
        <begin position="316"/>
        <end position="337"/>
    </location>
</feature>
<feature type="transmembrane region" description="Helical" evidence="3">
    <location>
        <begin position="260"/>
        <end position="281"/>
    </location>
</feature>
<feature type="transmembrane region" description="Helical" evidence="3">
    <location>
        <begin position="197"/>
        <end position="218"/>
    </location>
</feature>
<protein>
    <submittedName>
        <fullName evidence="5">DMT family transporter</fullName>
    </submittedName>
</protein>
<reference evidence="5 6" key="1">
    <citation type="submission" date="2022-07" db="EMBL/GenBank/DDBJ databases">
        <title>Novel species in genus cellulomonas.</title>
        <authorList>
            <person name="Ye L."/>
        </authorList>
    </citation>
    <scope>NUCLEOTIDE SEQUENCE [LARGE SCALE GENOMIC DNA]</scope>
    <source>
        <strain evidence="6">zg-B89</strain>
    </source>
</reference>
<feature type="domain" description="EamA" evidence="4">
    <location>
        <begin position="48"/>
        <end position="182"/>
    </location>
</feature>
<dbReference type="PANTHER" id="PTHR22911">
    <property type="entry name" value="ACYL-MALONYL CONDENSING ENZYME-RELATED"/>
    <property type="match status" value="1"/>
</dbReference>
<evidence type="ECO:0000313" key="5">
    <source>
        <dbReference type="EMBL" id="UUI72072.1"/>
    </source>
</evidence>
<keyword evidence="3" id="KW-0812">Transmembrane</keyword>
<feature type="transmembrane region" description="Helical" evidence="3">
    <location>
        <begin position="48"/>
        <end position="71"/>
    </location>
</feature>